<dbReference type="AlphaFoldDB" id="A0A1W2ALY1"/>
<evidence type="ECO:0000256" key="1">
    <source>
        <dbReference type="ARBA" id="ARBA00008857"/>
    </source>
</evidence>
<protein>
    <submittedName>
        <fullName evidence="5">Site-specific recombinase XerD</fullName>
    </submittedName>
</protein>
<dbReference type="PANTHER" id="PTHR30349">
    <property type="entry name" value="PHAGE INTEGRASE-RELATED"/>
    <property type="match status" value="1"/>
</dbReference>
<dbReference type="EMBL" id="FWXW01000004">
    <property type="protein sequence ID" value="SMC61696.1"/>
    <property type="molecule type" value="Genomic_DNA"/>
</dbReference>
<evidence type="ECO:0000313" key="6">
    <source>
        <dbReference type="Proteomes" id="UP000192790"/>
    </source>
</evidence>
<sequence>MKVIKPVTGSLVERGGYYHTLINAYVNGKRRIISRTTGLPVKNNYRRALKVLEERKKEYDESGLSGMLTMEERRLNTSLLLSEYMTKFVERKKDRISPVTYEGYTNMIKGRIRRFFDPLGVTIGSLTPQLIEDFLDSVADDGCNSSTQQRYYQIIGCCLKNAVRKDHIDRNPIEKVDRPRRAKFTAAYYSKDEALQLLRCAKDELCYIPVLLGVFYGMRRSEATGLQWSSVDFENNQIHIDHKAYEQSIKGKTQVIITDVMKTDASKRTLPLIPQVREELLKHKIRQEEYRRSFGRSYKKEWTDCVCVDPTGNILSPDFVTKHFGLLLAEHGLRHIRFHDLRHTCASFLVAQGVPMKQIQLWLGHSTFSTTADIYAHLSTAAMGEPASCIADLLTGPENGSEEQPDIEKSL</sequence>
<dbReference type="InterPro" id="IPR050090">
    <property type="entry name" value="Tyrosine_recombinase_XerCD"/>
</dbReference>
<name>A0A1W2ALY1_9FIRM</name>
<dbReference type="PROSITE" id="PS51898">
    <property type="entry name" value="TYR_RECOMBINASE"/>
    <property type="match status" value="1"/>
</dbReference>
<dbReference type="InterPro" id="IPR025269">
    <property type="entry name" value="SAM-like_dom"/>
</dbReference>
<dbReference type="Gene3D" id="1.10.443.10">
    <property type="entry name" value="Intergrase catalytic core"/>
    <property type="match status" value="1"/>
</dbReference>
<gene>
    <name evidence="5" type="ORF">SAMN02745168_1826</name>
</gene>
<dbReference type="PANTHER" id="PTHR30349:SF41">
    <property type="entry name" value="INTEGRASE_RECOMBINASE PROTEIN MJ0367-RELATED"/>
    <property type="match status" value="1"/>
</dbReference>
<dbReference type="GO" id="GO:0006310">
    <property type="term" value="P:DNA recombination"/>
    <property type="evidence" value="ECO:0007669"/>
    <property type="project" value="UniProtKB-KW"/>
</dbReference>
<evidence type="ECO:0000313" key="5">
    <source>
        <dbReference type="EMBL" id="SMC61696.1"/>
    </source>
</evidence>
<dbReference type="Pfam" id="PF13102">
    <property type="entry name" value="Phage_int_SAM_5"/>
    <property type="match status" value="1"/>
</dbReference>
<dbReference type="Pfam" id="PF00589">
    <property type="entry name" value="Phage_integrase"/>
    <property type="match status" value="1"/>
</dbReference>
<keyword evidence="6" id="KW-1185">Reference proteome</keyword>
<feature type="domain" description="Tyr recombinase" evidence="4">
    <location>
        <begin position="184"/>
        <end position="388"/>
    </location>
</feature>
<dbReference type="InterPro" id="IPR013762">
    <property type="entry name" value="Integrase-like_cat_sf"/>
</dbReference>
<dbReference type="InterPro" id="IPR011010">
    <property type="entry name" value="DNA_brk_join_enz"/>
</dbReference>
<keyword evidence="3" id="KW-0233">DNA recombination</keyword>
<comment type="similarity">
    <text evidence="1">Belongs to the 'phage' integrase family.</text>
</comment>
<dbReference type="RefSeq" id="WP_084234510.1">
    <property type="nucleotide sequence ID" value="NZ_FWXW01000004.1"/>
</dbReference>
<proteinExistence type="inferred from homology"/>
<dbReference type="GO" id="GO:0015074">
    <property type="term" value="P:DNA integration"/>
    <property type="evidence" value="ECO:0007669"/>
    <property type="project" value="InterPro"/>
</dbReference>
<evidence type="ECO:0000259" key="4">
    <source>
        <dbReference type="PROSITE" id="PS51898"/>
    </source>
</evidence>
<dbReference type="GO" id="GO:0003677">
    <property type="term" value="F:DNA binding"/>
    <property type="evidence" value="ECO:0007669"/>
    <property type="project" value="UniProtKB-KW"/>
</dbReference>
<dbReference type="STRING" id="1122930.SAMN02745168_1826"/>
<reference evidence="5 6" key="1">
    <citation type="submission" date="2017-04" db="EMBL/GenBank/DDBJ databases">
        <authorList>
            <person name="Afonso C.L."/>
            <person name="Miller P.J."/>
            <person name="Scott M.A."/>
            <person name="Spackman E."/>
            <person name="Goraichik I."/>
            <person name="Dimitrov K.M."/>
            <person name="Suarez D.L."/>
            <person name="Swayne D.E."/>
        </authorList>
    </citation>
    <scope>NUCLEOTIDE SEQUENCE [LARGE SCALE GENOMIC DNA]</scope>
    <source>
        <strain evidence="5 6">DSM 12816</strain>
    </source>
</reference>
<evidence type="ECO:0000256" key="3">
    <source>
        <dbReference type="ARBA" id="ARBA00023172"/>
    </source>
</evidence>
<accession>A0A1W2ALY1</accession>
<dbReference type="InterPro" id="IPR010998">
    <property type="entry name" value="Integrase_recombinase_N"/>
</dbReference>
<dbReference type="SUPFAM" id="SSF56349">
    <property type="entry name" value="DNA breaking-rejoining enzymes"/>
    <property type="match status" value="1"/>
</dbReference>
<dbReference type="InterPro" id="IPR002104">
    <property type="entry name" value="Integrase_catalytic"/>
</dbReference>
<keyword evidence="2" id="KW-0238">DNA-binding</keyword>
<dbReference type="OrthoDB" id="9785687at2"/>
<dbReference type="Proteomes" id="UP000192790">
    <property type="component" value="Unassembled WGS sequence"/>
</dbReference>
<evidence type="ECO:0000256" key="2">
    <source>
        <dbReference type="ARBA" id="ARBA00023125"/>
    </source>
</evidence>
<dbReference type="Gene3D" id="1.10.150.130">
    <property type="match status" value="1"/>
</dbReference>
<organism evidence="5 6">
    <name type="scientific">Papillibacter cinnamivorans DSM 12816</name>
    <dbReference type="NCBI Taxonomy" id="1122930"/>
    <lineage>
        <taxon>Bacteria</taxon>
        <taxon>Bacillati</taxon>
        <taxon>Bacillota</taxon>
        <taxon>Clostridia</taxon>
        <taxon>Eubacteriales</taxon>
        <taxon>Oscillospiraceae</taxon>
        <taxon>Papillibacter</taxon>
    </lineage>
</organism>
<dbReference type="CDD" id="cd01189">
    <property type="entry name" value="INT_ICEBs1_C_like"/>
    <property type="match status" value="1"/>
</dbReference>